<dbReference type="Proteomes" id="UP000282460">
    <property type="component" value="Unassembled WGS sequence"/>
</dbReference>
<dbReference type="OrthoDB" id="9773478at2"/>
<protein>
    <submittedName>
        <fullName evidence="1">LamB/YcsF family protein</fullName>
    </submittedName>
</protein>
<dbReference type="NCBIfam" id="NF003814">
    <property type="entry name" value="PRK05406.1-3"/>
    <property type="match status" value="1"/>
</dbReference>
<keyword evidence="2" id="KW-1185">Reference proteome</keyword>
<accession>A0A3L7JA09</accession>
<dbReference type="SUPFAM" id="SSF88713">
    <property type="entry name" value="Glycoside hydrolase/deacetylase"/>
    <property type="match status" value="1"/>
</dbReference>
<gene>
    <name evidence="1" type="ORF">D9V28_00130</name>
</gene>
<proteinExistence type="predicted"/>
<evidence type="ECO:0000313" key="1">
    <source>
        <dbReference type="EMBL" id="RLQ85342.1"/>
    </source>
</evidence>
<dbReference type="InterPro" id="IPR005501">
    <property type="entry name" value="LamB/YcsF/PxpA-like"/>
</dbReference>
<reference evidence="1 2" key="1">
    <citation type="submission" date="2018-10" db="EMBL/GenBank/DDBJ databases">
        <authorList>
            <person name="Li J."/>
        </authorList>
    </citation>
    <scope>NUCLEOTIDE SEQUENCE [LARGE SCALE GENOMIC DNA]</scope>
    <source>
        <strain evidence="1 2">ZD1-4</strain>
    </source>
</reference>
<organism evidence="1 2">
    <name type="scientific">Mycetocola zhadangensis</name>
    <dbReference type="NCBI Taxonomy" id="1164595"/>
    <lineage>
        <taxon>Bacteria</taxon>
        <taxon>Bacillati</taxon>
        <taxon>Actinomycetota</taxon>
        <taxon>Actinomycetes</taxon>
        <taxon>Micrococcales</taxon>
        <taxon>Microbacteriaceae</taxon>
        <taxon>Mycetocola</taxon>
    </lineage>
</organism>
<dbReference type="InterPro" id="IPR011330">
    <property type="entry name" value="Glyco_hydro/deAcase_b/a-brl"/>
</dbReference>
<dbReference type="Pfam" id="PF03746">
    <property type="entry name" value="LamB_YcsF"/>
    <property type="match status" value="1"/>
</dbReference>
<dbReference type="NCBIfam" id="NF003816">
    <property type="entry name" value="PRK05406.1-5"/>
    <property type="match status" value="1"/>
</dbReference>
<dbReference type="Gene3D" id="3.20.20.370">
    <property type="entry name" value="Glycoside hydrolase/deacetylase"/>
    <property type="match status" value="1"/>
</dbReference>
<dbReference type="RefSeq" id="WP_121657715.1">
    <property type="nucleotide sequence ID" value="NZ_BMEK01000001.1"/>
</dbReference>
<dbReference type="PANTHER" id="PTHR30292:SF0">
    <property type="entry name" value="5-OXOPROLINASE SUBUNIT A"/>
    <property type="match status" value="1"/>
</dbReference>
<comment type="caution">
    <text evidence="1">The sequence shown here is derived from an EMBL/GenBank/DDBJ whole genome shotgun (WGS) entry which is preliminary data.</text>
</comment>
<name>A0A3L7JA09_9MICO</name>
<dbReference type="AlphaFoldDB" id="A0A3L7JA09"/>
<dbReference type="CDD" id="cd10787">
    <property type="entry name" value="LamB_YcsF_like"/>
    <property type="match status" value="1"/>
</dbReference>
<dbReference type="GO" id="GO:0005975">
    <property type="term" value="P:carbohydrate metabolic process"/>
    <property type="evidence" value="ECO:0007669"/>
    <property type="project" value="InterPro"/>
</dbReference>
<dbReference type="PANTHER" id="PTHR30292">
    <property type="entry name" value="UNCHARACTERIZED PROTEIN YBGL-RELATED"/>
    <property type="match status" value="1"/>
</dbReference>
<dbReference type="EMBL" id="RCWJ01000001">
    <property type="protein sequence ID" value="RLQ85342.1"/>
    <property type="molecule type" value="Genomic_DNA"/>
</dbReference>
<evidence type="ECO:0000313" key="2">
    <source>
        <dbReference type="Proteomes" id="UP000282460"/>
    </source>
</evidence>
<sequence length="252" mass="26444">MVRVDLNSDLGETVDGSPTADDAAMFRLISSANIACGFHAGDADSMLVSCRLAVENGVSVGAHVSYRDRAHFGRADLEVLPAVLTDEVIEQLTALAEAARNAGTRIRYVKPHGALYNKIVSDDRRADAVARAIAEFSPGLPLMGLAGSAAERAASRFSLPFVREAFVDRAYQHNGTLVPRKLPGAVLHGASEVAERAVAMVTDGTVRALDGRLVHVEVDSLCVHGDTPDSVEMATAVRLALAAAGVEVGAFA</sequence>